<dbReference type="AlphaFoldDB" id="A0A8J5CHC0"/>
<protein>
    <submittedName>
        <fullName evidence="2">Uncharacterized protein</fullName>
    </submittedName>
</protein>
<organism evidence="2 3">
    <name type="scientific">Chionoecetes opilio</name>
    <name type="common">Atlantic snow crab</name>
    <name type="synonym">Cancer opilio</name>
    <dbReference type="NCBI Taxonomy" id="41210"/>
    <lineage>
        <taxon>Eukaryota</taxon>
        <taxon>Metazoa</taxon>
        <taxon>Ecdysozoa</taxon>
        <taxon>Arthropoda</taxon>
        <taxon>Crustacea</taxon>
        <taxon>Multicrustacea</taxon>
        <taxon>Malacostraca</taxon>
        <taxon>Eumalacostraca</taxon>
        <taxon>Eucarida</taxon>
        <taxon>Decapoda</taxon>
        <taxon>Pleocyemata</taxon>
        <taxon>Brachyura</taxon>
        <taxon>Eubrachyura</taxon>
        <taxon>Majoidea</taxon>
        <taxon>Majidae</taxon>
        <taxon>Chionoecetes</taxon>
    </lineage>
</organism>
<comment type="caution">
    <text evidence="2">The sequence shown here is derived from an EMBL/GenBank/DDBJ whole genome shotgun (WGS) entry which is preliminary data.</text>
</comment>
<accession>A0A8J5CHC0</accession>
<sequence>MSQRNTGSNRAGGWGLGGWGGAAPPVAGSTRMASLQCAANDIPERAAYSNKAVSGGLLEQKLPPLSRSWLPLCRAETLERPFFSMCLCGPSNLIRPLTPEPFTLSRSGRGTPQKPHLPSSWPGSGGPRNTQHPTAVAGRSRRESSQRCRDCWELFGETSSNVPRRGPPRALGMIFHWQGSEPAPLTTTGGFFPRESPPEQQGVSRGAFFSDFFEKASVPTPSKGPAMSRAPTTVSWPPIQGVLPVSGVGGRMSSNPLPGPLSFHILSSLHVARLSTGQQGEPAIWVAVYRLSRLTQTQADELDPVNADCQTR</sequence>
<reference evidence="2" key="1">
    <citation type="submission" date="2020-07" db="EMBL/GenBank/DDBJ databases">
        <title>The High-quality genome of the commercially important snow crab, Chionoecetes opilio.</title>
        <authorList>
            <person name="Jeong J.-H."/>
            <person name="Ryu S."/>
        </authorList>
    </citation>
    <scope>NUCLEOTIDE SEQUENCE</scope>
    <source>
        <strain evidence="2">MADBK_172401_WGS</strain>
        <tissue evidence="2">Digestive gland</tissue>
    </source>
</reference>
<evidence type="ECO:0000256" key="1">
    <source>
        <dbReference type="SAM" id="MobiDB-lite"/>
    </source>
</evidence>
<keyword evidence="3" id="KW-1185">Reference proteome</keyword>
<dbReference type="Proteomes" id="UP000770661">
    <property type="component" value="Unassembled WGS sequence"/>
</dbReference>
<proteinExistence type="predicted"/>
<feature type="region of interest" description="Disordered" evidence="1">
    <location>
        <begin position="99"/>
        <end position="142"/>
    </location>
</feature>
<name>A0A8J5CHC0_CHIOP</name>
<evidence type="ECO:0000313" key="3">
    <source>
        <dbReference type="Proteomes" id="UP000770661"/>
    </source>
</evidence>
<evidence type="ECO:0000313" key="2">
    <source>
        <dbReference type="EMBL" id="KAG0713011.1"/>
    </source>
</evidence>
<gene>
    <name evidence="2" type="ORF">GWK47_017196</name>
</gene>
<dbReference type="EMBL" id="JACEEZ010021860">
    <property type="protein sequence ID" value="KAG0713011.1"/>
    <property type="molecule type" value="Genomic_DNA"/>
</dbReference>